<dbReference type="InterPro" id="IPR023346">
    <property type="entry name" value="Lysozyme-like_dom_sf"/>
</dbReference>
<dbReference type="CDD" id="cd00254">
    <property type="entry name" value="LT-like"/>
    <property type="match status" value="1"/>
</dbReference>
<dbReference type="PANTHER" id="PTHR34385">
    <property type="entry name" value="D-ALANYL-D-ALANINE CARBOXYPEPTIDASE"/>
    <property type="match status" value="1"/>
</dbReference>
<dbReference type="SUPFAM" id="SSF55166">
    <property type="entry name" value="Hedgehog/DD-peptidase"/>
    <property type="match status" value="1"/>
</dbReference>
<evidence type="ECO:0000259" key="3">
    <source>
        <dbReference type="Pfam" id="PF01464"/>
    </source>
</evidence>
<dbReference type="RefSeq" id="WP_172109629.1">
    <property type="nucleotide sequence ID" value="NZ_JABFDN010000001.1"/>
</dbReference>
<dbReference type="InterPro" id="IPR052179">
    <property type="entry name" value="DD-CPase-like"/>
</dbReference>
<gene>
    <name evidence="5" type="ORF">HL667_06260</name>
</gene>
<dbReference type="PANTHER" id="PTHR34385:SF1">
    <property type="entry name" value="PEPTIDOGLYCAN L-ALANYL-D-GLUTAMATE ENDOPEPTIDASE CWLK"/>
    <property type="match status" value="1"/>
</dbReference>
<organism evidence="5 6">
    <name type="scientific">Bradyrhizobium aeschynomenes</name>
    <dbReference type="NCBI Taxonomy" id="2734909"/>
    <lineage>
        <taxon>Bacteria</taxon>
        <taxon>Pseudomonadati</taxon>
        <taxon>Pseudomonadota</taxon>
        <taxon>Alphaproteobacteria</taxon>
        <taxon>Hyphomicrobiales</taxon>
        <taxon>Nitrobacteraceae</taxon>
        <taxon>Bradyrhizobium</taxon>
    </lineage>
</organism>
<protein>
    <submittedName>
        <fullName evidence="5">Transglycosylase SLT domain-containing protein</fullName>
    </submittedName>
</protein>
<proteinExistence type="inferred from homology"/>
<evidence type="ECO:0000313" key="6">
    <source>
        <dbReference type="Proteomes" id="UP000886476"/>
    </source>
</evidence>
<dbReference type="Proteomes" id="UP000886476">
    <property type="component" value="Unassembled WGS sequence"/>
</dbReference>
<evidence type="ECO:0000256" key="2">
    <source>
        <dbReference type="SAM" id="MobiDB-lite"/>
    </source>
</evidence>
<evidence type="ECO:0000259" key="4">
    <source>
        <dbReference type="Pfam" id="PF02557"/>
    </source>
</evidence>
<dbReference type="InterPro" id="IPR008258">
    <property type="entry name" value="Transglycosylase_SLT_dom_1"/>
</dbReference>
<dbReference type="Pfam" id="PF01464">
    <property type="entry name" value="SLT"/>
    <property type="match status" value="1"/>
</dbReference>
<accession>A0ABX2CAU1</accession>
<feature type="region of interest" description="Disordered" evidence="2">
    <location>
        <begin position="1"/>
        <end position="77"/>
    </location>
</feature>
<dbReference type="InterPro" id="IPR003709">
    <property type="entry name" value="VanY-like_core_dom"/>
</dbReference>
<dbReference type="InterPro" id="IPR009045">
    <property type="entry name" value="Zn_M74/Hedgehog-like"/>
</dbReference>
<dbReference type="SUPFAM" id="SSF53955">
    <property type="entry name" value="Lysozyme-like"/>
    <property type="match status" value="1"/>
</dbReference>
<comment type="similarity">
    <text evidence="1">Belongs to the virb1 family.</text>
</comment>
<reference evidence="5" key="1">
    <citation type="submission" date="2020-05" db="EMBL/GenBank/DDBJ databases">
        <title>Nod-independent and nitrogen-fixing Bradyrhizobium aeschynomene sp. nov. isolated from nodules of Aeschynomene indica.</title>
        <authorList>
            <person name="Zhang Z."/>
        </authorList>
    </citation>
    <scope>NUCLEOTIDE SEQUENCE</scope>
    <source>
        <strain evidence="5">83012</strain>
    </source>
</reference>
<feature type="compositionally biased region" description="Polar residues" evidence="2">
    <location>
        <begin position="1"/>
        <end position="12"/>
    </location>
</feature>
<feature type="domain" description="Transglycosylase SLT" evidence="3">
    <location>
        <begin position="243"/>
        <end position="337"/>
    </location>
</feature>
<evidence type="ECO:0000313" key="5">
    <source>
        <dbReference type="EMBL" id="NPU64595.1"/>
    </source>
</evidence>
<dbReference type="CDD" id="cd14814">
    <property type="entry name" value="Peptidase_M15"/>
    <property type="match status" value="1"/>
</dbReference>
<comment type="caution">
    <text evidence="5">The sequence shown here is derived from an EMBL/GenBank/DDBJ whole genome shotgun (WGS) entry which is preliminary data.</text>
</comment>
<dbReference type="Pfam" id="PF02557">
    <property type="entry name" value="VanY"/>
    <property type="match status" value="1"/>
</dbReference>
<dbReference type="Gene3D" id="1.10.530.10">
    <property type="match status" value="1"/>
</dbReference>
<evidence type="ECO:0000256" key="1">
    <source>
        <dbReference type="ARBA" id="ARBA00009387"/>
    </source>
</evidence>
<keyword evidence="6" id="KW-1185">Reference proteome</keyword>
<name>A0ABX2CAU1_9BRAD</name>
<dbReference type="Gene3D" id="3.30.1380.10">
    <property type="match status" value="1"/>
</dbReference>
<feature type="domain" description="D-alanyl-D-alanine carboxypeptidase-like core" evidence="4">
    <location>
        <begin position="110"/>
        <end position="213"/>
    </location>
</feature>
<feature type="compositionally biased region" description="Low complexity" evidence="2">
    <location>
        <begin position="23"/>
        <end position="44"/>
    </location>
</feature>
<dbReference type="EMBL" id="JABFDN010000001">
    <property type="protein sequence ID" value="NPU64595.1"/>
    <property type="molecule type" value="Genomic_DNA"/>
</dbReference>
<sequence length="1504" mass="163632">MDEELNLTSSADVQPVPAIAINPPQIEQAPLPAPAAEQPAPQQPTQLSHPSDTLPVMEQPLTPISGAADPNKTRLDDPDVDPAPVVLKQSPADILLPKLQKGHDASHIHGMNPDLQDRLSRLIEEAPPEVRSQLSIVSGFRSPERQAQLYAEALKKYGSPDEARKWVAPPGQSQHNHGNASDLGYGDEASRNYVHANAARYGLTFPLANEPWHIETTEARSGGAAPKQTVKVPSDIKAILEDAAVRTGRDVNELIAAAKQESDFNPNASNGDVQGLFQFKPKTWAWALEKWGPTHGIPANTPRTNASANAILGAEYMGYVQQEITKQTGAYNKGEQYLGHFLGPTGGANFIRLARSQPDAPAAQYFPGAAASNPSVFYNKDGTPKTAKQIYDWGVAKGGGTAVNYVGSGANSGPVPAAGVSGTLTGLNTPPIKTASDAIQQEDAQLAAEKHASYLGVIGDTYKLDTLTGTALAYQHFAPNPATVPDWDSSVQKWKKAGIPEEIIRNELSQAVSGEHEAYLFDRAQKQTQHMQDLMSLGVGGIAASVVTQMADVPALAAGALSGGLADVAVAARGIGTAGRIGAQMLAGAASNVAIDVARGAMGDTGATDNMVMSAALGAVFGPLGAIGRNPFAKQEASKLMDIAESIAAENAKLPHEMSIGAAQNLNAEGQFLDDKAVRAFPSSAIPKTAFQSARIDMANTLNKSQIKTARVFGNAMLADAVGPEDKSVVNNFTVDQAKAMRFSRNEAEMMSHVEPAFDHWMKENGYNRALKDYYAQQFEEQVFEVQKGIVDPDHYGPAVKRMAAAYRQMYDARARELSNPWKAEGLEGRPLPSFENGPPVENYTPRVTNYDKVSKLINDAGTAALENLWREAMRENGSWLSRQAIDDVARGVARNVQSRANGVWEGLEKGLGQNDKALREFLEEIGASEDTIKEAVSKLIQRTEGSDARQKHRLRINEGVVLRDYPMKDGTRRDISFKDVLETSPSRVYGQYTNWHAGRIELMRMRIANPETGELLVDGIYSEEEFLKKVIQNIQAEGVELNAGKQIEQAADILQWAHDRILGKADPANQTAYAKLLQGVRDYNVVRLMGRMGFSQAAEHGLALASLGLKAVYSQMPAVRSIITGEGLKVPANKLMREILAFTGMDGEYIKNLTNLRIDDYGYVPGSGGTFERAMTLGKKWIGSVSGFNAVNKWMMQGTQRAIAQRFSDFATKAISKMGDGAIDLSRLPARDLSRMRSIGVSDDMLKRILTEFRDNRETRPSLFGEKLTLMNLNKWKDLEARSKFEQALFAWSRRIVQHNDMGNMAKWMSEPLAQALLQFRGFTVNGWAKNTLYNLHQRDMYSVMNVAYGMMTGAMIYALREQISAQGRSDKEAYLEKKLSYDQVLKGAFQLMGSSSIIPMVIDTPIMMTGYKGVFDARSSGQAASLLFGSPVWTLGADLQGALSGIVQPITQGYDRSQQEYRNIAKVLPLGNTVPAMIGLSNLISSAPEKTPRIPKEQQTLF</sequence>